<gene>
    <name evidence="5" type="ORF">RWE15_04700</name>
</gene>
<dbReference type="Gene3D" id="3.40.720.10">
    <property type="entry name" value="Alkaline Phosphatase, subunit A"/>
    <property type="match status" value="1"/>
</dbReference>
<evidence type="ECO:0000313" key="5">
    <source>
        <dbReference type="EMBL" id="MDY0393887.1"/>
    </source>
</evidence>
<proteinExistence type="inferred from homology"/>
<dbReference type="GO" id="GO:0004065">
    <property type="term" value="F:arylsulfatase activity"/>
    <property type="evidence" value="ECO:0007669"/>
    <property type="project" value="UniProtKB-EC"/>
</dbReference>
<dbReference type="RefSeq" id="WP_390357371.1">
    <property type="nucleotide sequence ID" value="NZ_JBHUIZ010000015.1"/>
</dbReference>
<dbReference type="EMBL" id="JAWDIP010000003">
    <property type="protein sequence ID" value="MDY0393887.1"/>
    <property type="molecule type" value="Genomic_DNA"/>
</dbReference>
<dbReference type="PANTHER" id="PTHR45953">
    <property type="entry name" value="IDURONATE 2-SULFATASE"/>
    <property type="match status" value="1"/>
</dbReference>
<dbReference type="InterPro" id="IPR017850">
    <property type="entry name" value="Alkaline_phosphatase_core_sf"/>
</dbReference>
<dbReference type="InterPro" id="IPR000917">
    <property type="entry name" value="Sulfatase_N"/>
</dbReference>
<comment type="caution">
    <text evidence="5">The sequence shown here is derived from an EMBL/GenBank/DDBJ whole genome shotgun (WGS) entry which is preliminary data.</text>
</comment>
<keyword evidence="3 5" id="KW-0378">Hydrolase</keyword>
<dbReference type="Proteomes" id="UP001281447">
    <property type="component" value="Unassembled WGS sequence"/>
</dbReference>
<name>A0ABU5C3J6_9BACI</name>
<protein>
    <submittedName>
        <fullName evidence="5">Arylsulfatase</fullName>
        <ecNumber evidence="5">3.1.6.1</ecNumber>
    </submittedName>
</protein>
<evidence type="ECO:0000313" key="6">
    <source>
        <dbReference type="Proteomes" id="UP001281447"/>
    </source>
</evidence>
<comment type="similarity">
    <text evidence="1">Belongs to the sulfatase family.</text>
</comment>
<keyword evidence="6" id="KW-1185">Reference proteome</keyword>
<dbReference type="NCBIfam" id="NF010322">
    <property type="entry name" value="PRK13759.1"/>
    <property type="match status" value="1"/>
</dbReference>
<dbReference type="SUPFAM" id="SSF53649">
    <property type="entry name" value="Alkaline phosphatase-like"/>
    <property type="match status" value="1"/>
</dbReference>
<evidence type="ECO:0000256" key="1">
    <source>
        <dbReference type="ARBA" id="ARBA00008779"/>
    </source>
</evidence>
<evidence type="ECO:0000256" key="2">
    <source>
        <dbReference type="ARBA" id="ARBA00022723"/>
    </source>
</evidence>
<organism evidence="5 6">
    <name type="scientific">Tigheibacillus halophilus</name>
    <dbReference type="NCBI Taxonomy" id="361280"/>
    <lineage>
        <taxon>Bacteria</taxon>
        <taxon>Bacillati</taxon>
        <taxon>Bacillota</taxon>
        <taxon>Bacilli</taxon>
        <taxon>Bacillales</taxon>
        <taxon>Bacillaceae</taxon>
        <taxon>Tigheibacillus</taxon>
    </lineage>
</organism>
<keyword evidence="2" id="KW-0479">Metal-binding</keyword>
<sequence length="486" mass="55666">MKPNILLIMVDQMRADCLSIMNHPVVDTPNLDQLARQGVLFRNAYAATPSCIPARASVMTGMSQVSTGRVGYEDQVPWDYEHTLPQELARAGYHTQCVGKMHVYPTRNLCGFHNVVLHDGYMHYNRFRFNTASNASFDQTDDYVQWLREKAGSDTDITDIGLDCNASTVARPWQLAESLHPTNWAVTQSIDFLRRRDPRKPFFLKMSFVRPHPPFDPPQVYFDMYKDISFAAPKSGDWAETEDPDREGLNPVTAKGNVPKHRLDRALAAYYGLITHLDHQLGRFLIAMQEYGVYDNTVILFVSDHGELLGDHHLYRKSLPYEGSAKIPFILSDPGNILHVQQNSQSERVVELRDIMPTLLDAAHVPIPDTVEGRSVLGLCRHEDGDTWRSYLHGEHAFGERSYQYITDGYEKYIWFSQTGEEQFFDLQADPSELHNLIEDDRFQARIALRRKQLITELTGREEGYVQNGKLTLGRTVNPTLRHQRQ</sequence>
<accession>A0ABU5C3J6</accession>
<dbReference type="PANTHER" id="PTHR45953:SF1">
    <property type="entry name" value="IDURONATE 2-SULFATASE"/>
    <property type="match status" value="1"/>
</dbReference>
<dbReference type="InterPro" id="IPR024607">
    <property type="entry name" value="Sulfatase_CS"/>
</dbReference>
<reference evidence="5 6" key="1">
    <citation type="submission" date="2023-10" db="EMBL/GenBank/DDBJ databases">
        <title>Virgibacillus halophilus 5B73C genome.</title>
        <authorList>
            <person name="Miliotis G."/>
            <person name="Sengupta P."/>
            <person name="Hameed A."/>
            <person name="Chuvochina M."/>
            <person name="Mcdonagh F."/>
            <person name="Simpson A.C."/>
            <person name="Singh N.K."/>
            <person name="Rekha P.D."/>
            <person name="Raman K."/>
            <person name="Hugenholtz P."/>
            <person name="Venkateswaran K."/>
        </authorList>
    </citation>
    <scope>NUCLEOTIDE SEQUENCE [LARGE SCALE GENOMIC DNA]</scope>
    <source>
        <strain evidence="5 6">5B73C</strain>
    </source>
</reference>
<feature type="domain" description="Sulfatase N-terminal" evidence="4">
    <location>
        <begin position="3"/>
        <end position="364"/>
    </location>
</feature>
<dbReference type="PROSITE" id="PS00149">
    <property type="entry name" value="SULFATASE_2"/>
    <property type="match status" value="1"/>
</dbReference>
<dbReference type="Pfam" id="PF00884">
    <property type="entry name" value="Sulfatase"/>
    <property type="match status" value="1"/>
</dbReference>
<evidence type="ECO:0000259" key="4">
    <source>
        <dbReference type="Pfam" id="PF00884"/>
    </source>
</evidence>
<dbReference type="EC" id="3.1.6.1" evidence="5"/>
<evidence type="ECO:0000256" key="3">
    <source>
        <dbReference type="ARBA" id="ARBA00022801"/>
    </source>
</evidence>